<accession>A0AA35Y323</accession>
<name>A0AA35Y323_LACSI</name>
<proteinExistence type="predicted"/>
<feature type="compositionally biased region" description="Basic residues" evidence="1">
    <location>
        <begin position="50"/>
        <end position="60"/>
    </location>
</feature>
<evidence type="ECO:0000256" key="1">
    <source>
        <dbReference type="SAM" id="MobiDB-lite"/>
    </source>
</evidence>
<keyword evidence="3" id="KW-1185">Reference proteome</keyword>
<reference evidence="2" key="1">
    <citation type="submission" date="2023-04" db="EMBL/GenBank/DDBJ databases">
        <authorList>
            <person name="Vijverberg K."/>
            <person name="Xiong W."/>
            <person name="Schranz E."/>
        </authorList>
    </citation>
    <scope>NUCLEOTIDE SEQUENCE</scope>
</reference>
<feature type="region of interest" description="Disordered" evidence="1">
    <location>
        <begin position="265"/>
        <end position="297"/>
    </location>
</feature>
<evidence type="ECO:0000313" key="3">
    <source>
        <dbReference type="Proteomes" id="UP001177003"/>
    </source>
</evidence>
<gene>
    <name evidence="2" type="ORF">LSALG_LOCUS5888</name>
</gene>
<dbReference type="EMBL" id="OX465086">
    <property type="protein sequence ID" value="CAI9265274.1"/>
    <property type="molecule type" value="Genomic_DNA"/>
</dbReference>
<organism evidence="2 3">
    <name type="scientific">Lactuca saligna</name>
    <name type="common">Willowleaf lettuce</name>
    <dbReference type="NCBI Taxonomy" id="75948"/>
    <lineage>
        <taxon>Eukaryota</taxon>
        <taxon>Viridiplantae</taxon>
        <taxon>Streptophyta</taxon>
        <taxon>Embryophyta</taxon>
        <taxon>Tracheophyta</taxon>
        <taxon>Spermatophyta</taxon>
        <taxon>Magnoliopsida</taxon>
        <taxon>eudicotyledons</taxon>
        <taxon>Gunneridae</taxon>
        <taxon>Pentapetalae</taxon>
        <taxon>asterids</taxon>
        <taxon>campanulids</taxon>
        <taxon>Asterales</taxon>
        <taxon>Asteraceae</taxon>
        <taxon>Cichorioideae</taxon>
        <taxon>Cichorieae</taxon>
        <taxon>Lactucinae</taxon>
        <taxon>Lactuca</taxon>
    </lineage>
</organism>
<feature type="region of interest" description="Disordered" evidence="1">
    <location>
        <begin position="1"/>
        <end position="77"/>
    </location>
</feature>
<dbReference type="Proteomes" id="UP001177003">
    <property type="component" value="Chromosome 0"/>
</dbReference>
<dbReference type="AlphaFoldDB" id="A0AA35Y323"/>
<evidence type="ECO:0000313" key="2">
    <source>
        <dbReference type="EMBL" id="CAI9265274.1"/>
    </source>
</evidence>
<protein>
    <submittedName>
        <fullName evidence="2">Uncharacterized protein</fullName>
    </submittedName>
</protein>
<feature type="compositionally biased region" description="Acidic residues" evidence="1">
    <location>
        <begin position="282"/>
        <end position="297"/>
    </location>
</feature>
<feature type="compositionally biased region" description="Basic and acidic residues" evidence="1">
    <location>
        <begin position="1"/>
        <end position="12"/>
    </location>
</feature>
<sequence>MRMSIDESEKVKKGGGGGGKPKELKEGPSEPAATPKKRKEKISPSAAHPKMQKQHDRKQKTPTPSAREGSESGTQSDVSLRKTIMFAMRSTSSFDAYTKAMIDSFVERISKEYTTNADMMNKVVATLAEVCKWMKFFFDKLIGSTTAFMENFQTTFNSNTTAANEALKSLVSLFKTEKTKLQEIHTDLKTDHEAFQTSISSKILKLQEELAKESDLKPVMQSCITDVTGMLSDIIETSVNKKQGGEGMFGESPKEEPKMLVKSVVKQEPKGKETLFSNEPIINDDEEEDPDEEELKI</sequence>